<dbReference type="Proteomes" id="UP001497516">
    <property type="component" value="Chromosome 4"/>
</dbReference>
<reference evidence="2 3" key="1">
    <citation type="submission" date="2024-04" db="EMBL/GenBank/DDBJ databases">
        <authorList>
            <person name="Fracassetti M."/>
        </authorList>
    </citation>
    <scope>NUCLEOTIDE SEQUENCE [LARGE SCALE GENOMIC DNA]</scope>
</reference>
<protein>
    <submittedName>
        <fullName evidence="2">Uncharacterized protein</fullName>
    </submittedName>
</protein>
<organism evidence="2 3">
    <name type="scientific">Linum trigynum</name>
    <dbReference type="NCBI Taxonomy" id="586398"/>
    <lineage>
        <taxon>Eukaryota</taxon>
        <taxon>Viridiplantae</taxon>
        <taxon>Streptophyta</taxon>
        <taxon>Embryophyta</taxon>
        <taxon>Tracheophyta</taxon>
        <taxon>Spermatophyta</taxon>
        <taxon>Magnoliopsida</taxon>
        <taxon>eudicotyledons</taxon>
        <taxon>Gunneridae</taxon>
        <taxon>Pentapetalae</taxon>
        <taxon>rosids</taxon>
        <taxon>fabids</taxon>
        <taxon>Malpighiales</taxon>
        <taxon>Linaceae</taxon>
        <taxon>Linum</taxon>
    </lineage>
</organism>
<gene>
    <name evidence="2" type="ORF">LTRI10_LOCUS24619</name>
</gene>
<keyword evidence="3" id="KW-1185">Reference proteome</keyword>
<proteinExistence type="predicted"/>
<evidence type="ECO:0000313" key="3">
    <source>
        <dbReference type="Proteomes" id="UP001497516"/>
    </source>
</evidence>
<evidence type="ECO:0000313" key="2">
    <source>
        <dbReference type="EMBL" id="CAL1383339.1"/>
    </source>
</evidence>
<evidence type="ECO:0000256" key="1">
    <source>
        <dbReference type="SAM" id="MobiDB-lite"/>
    </source>
</evidence>
<accession>A0AAV2EC54</accession>
<name>A0AAV2EC54_9ROSI</name>
<feature type="region of interest" description="Disordered" evidence="1">
    <location>
        <begin position="1"/>
        <end position="101"/>
    </location>
</feature>
<sequence length="101" mass="10647">MSADSVPPAGGGGPSPLHQPDASAGNHRPPTESSSPNPKGDREAQHTKKRAKQMAPVTTMHAETDEVMITEEERRTQPQSPPPNAWSQGKGAARRLFGAGT</sequence>
<dbReference type="EMBL" id="OZ034817">
    <property type="protein sequence ID" value="CAL1383339.1"/>
    <property type="molecule type" value="Genomic_DNA"/>
</dbReference>
<dbReference type="AlphaFoldDB" id="A0AAV2EC54"/>